<keyword evidence="2" id="KW-1133">Transmembrane helix</keyword>
<accession>A0ABP0HRK7</accession>
<evidence type="ECO:0000313" key="5">
    <source>
        <dbReference type="Proteomes" id="UP001642464"/>
    </source>
</evidence>
<evidence type="ECO:0000259" key="3">
    <source>
        <dbReference type="Pfam" id="PF10260"/>
    </source>
</evidence>
<feature type="region of interest" description="Disordered" evidence="1">
    <location>
        <begin position="111"/>
        <end position="130"/>
    </location>
</feature>
<feature type="transmembrane region" description="Helical" evidence="2">
    <location>
        <begin position="12"/>
        <end position="30"/>
    </location>
</feature>
<comment type="caution">
    <text evidence="4">The sequence shown here is derived from an EMBL/GenBank/DDBJ whole genome shotgun (WGS) entry which is preliminary data.</text>
</comment>
<evidence type="ECO:0000256" key="2">
    <source>
        <dbReference type="SAM" id="Phobius"/>
    </source>
</evidence>
<dbReference type="Gene3D" id="3.10.450.50">
    <property type="match status" value="1"/>
</dbReference>
<dbReference type="Pfam" id="PF10260">
    <property type="entry name" value="SAYSvFN"/>
    <property type="match status" value="1"/>
</dbReference>
<sequence length="178" mass="19460">MALAATLAGQPGWVWSVVAVWLLTFFLTGFDKVYLILSMIAFIFGPGLGEGRGEYSAYSIFNKGQKHLLGDLRAEQLDAEQRGDHHLAAFAGREQDGGLIDLPGAELAEDQPVIRSRDANQPCPCGSGRKAKRCCFDTRQTRQRSDSSPSLPKDGPDPLLEQWRSEMEVVASGHAKSK</sequence>
<feature type="region of interest" description="Disordered" evidence="1">
    <location>
        <begin position="138"/>
        <end position="160"/>
    </location>
</feature>
<dbReference type="SUPFAM" id="SSF103642">
    <property type="entry name" value="Sec-C motif"/>
    <property type="match status" value="1"/>
</dbReference>
<evidence type="ECO:0000313" key="4">
    <source>
        <dbReference type="EMBL" id="CAK8992049.1"/>
    </source>
</evidence>
<reference evidence="4 5" key="1">
    <citation type="submission" date="2024-02" db="EMBL/GenBank/DDBJ databases">
        <authorList>
            <person name="Chen Y."/>
            <person name="Shah S."/>
            <person name="Dougan E. K."/>
            <person name="Thang M."/>
            <person name="Chan C."/>
        </authorList>
    </citation>
    <scope>NUCLEOTIDE SEQUENCE [LARGE SCALE GENOMIC DNA]</scope>
</reference>
<dbReference type="Proteomes" id="UP001642464">
    <property type="component" value="Unassembled WGS sequence"/>
</dbReference>
<protein>
    <recommendedName>
        <fullName evidence="3">SAYSvFN domain-containing protein</fullName>
    </recommendedName>
</protein>
<dbReference type="PANTHER" id="PTHR13527">
    <property type="entry name" value="SAYSVFN DOMAIN-CONTAINING PROTEIN 1"/>
    <property type="match status" value="1"/>
</dbReference>
<dbReference type="InterPro" id="IPR004027">
    <property type="entry name" value="SEC_C_motif"/>
</dbReference>
<keyword evidence="2" id="KW-0472">Membrane</keyword>
<organism evidence="4 5">
    <name type="scientific">Durusdinium trenchii</name>
    <dbReference type="NCBI Taxonomy" id="1381693"/>
    <lineage>
        <taxon>Eukaryota</taxon>
        <taxon>Sar</taxon>
        <taxon>Alveolata</taxon>
        <taxon>Dinophyceae</taxon>
        <taxon>Suessiales</taxon>
        <taxon>Symbiodiniaceae</taxon>
        <taxon>Durusdinium</taxon>
    </lineage>
</organism>
<dbReference type="Pfam" id="PF02810">
    <property type="entry name" value="SEC-C"/>
    <property type="match status" value="1"/>
</dbReference>
<name>A0ABP0HRK7_9DINO</name>
<keyword evidence="5" id="KW-1185">Reference proteome</keyword>
<evidence type="ECO:0000256" key="1">
    <source>
        <dbReference type="SAM" id="MobiDB-lite"/>
    </source>
</evidence>
<dbReference type="InterPro" id="IPR039159">
    <property type="entry name" value="SAYSD1"/>
</dbReference>
<feature type="domain" description="SAYSvFN" evidence="3">
    <location>
        <begin position="20"/>
        <end position="80"/>
    </location>
</feature>
<dbReference type="PANTHER" id="PTHR13527:SF0">
    <property type="entry name" value="SAYSVFN DOMAIN-CONTAINING PROTEIN 1"/>
    <property type="match status" value="1"/>
</dbReference>
<dbReference type="InterPro" id="IPR019387">
    <property type="entry name" value="SAYSvFN_dom"/>
</dbReference>
<proteinExistence type="predicted"/>
<keyword evidence="2" id="KW-0812">Transmembrane</keyword>
<dbReference type="EMBL" id="CAXAMM010001448">
    <property type="protein sequence ID" value="CAK8992049.1"/>
    <property type="molecule type" value="Genomic_DNA"/>
</dbReference>
<gene>
    <name evidence="4" type="ORF">SCF082_LOCUS2924</name>
</gene>